<accession>A0ABM0V5P9</accession>
<gene>
    <name evidence="3" type="primary">LOC104733294</name>
</gene>
<keyword evidence="2" id="KW-1185">Reference proteome</keyword>
<sequence length="377" mass="43280">MSQLINRLLKPSVCKNVIRYNNTKVRMFCSKPTHPYLLIDHLLKTNKYSHNDQVYYDDKYKEKLVIKDKGLREEVRVAMTDGIPHNKDGYRVTLEKPEGNDSTNLMLVSNTPSDSVKLHLPPLPSSSRIQNVAVSNSRNMRKHELVVAVKLLGSDVYLCEPFSGSCSRWINFDTSGSVHPFSSLMYSKKNKKFLTVCPSGQYYWSLDLHAKEKEDFEPKFHYLSKCNQTDHVSKVLRTNLEEFIWCSRTDHFVESPSGEHFLVKWYLITYIFMHKFGNLGTIFHTTKGFLVFRVDTICGDLVYTEDIGDLCIFLGHNEACCVPASSSPGLRPNYIYYVGRNFGVHDIAADISTTFFTKDNLPLTSTEFPYWPAPSSY</sequence>
<dbReference type="Pfam" id="PF03478">
    <property type="entry name" value="Beta-prop_KIB1-4"/>
    <property type="match status" value="1"/>
</dbReference>
<name>A0ABM0V5P9_CAMSA</name>
<protein>
    <submittedName>
        <fullName evidence="3">Uncharacterized protein LOC104733294</fullName>
    </submittedName>
</protein>
<evidence type="ECO:0000313" key="2">
    <source>
        <dbReference type="Proteomes" id="UP000694864"/>
    </source>
</evidence>
<reference evidence="3" key="2">
    <citation type="submission" date="2025-08" db="UniProtKB">
        <authorList>
            <consortium name="RefSeq"/>
        </authorList>
    </citation>
    <scope>IDENTIFICATION</scope>
    <source>
        <tissue evidence="3">Leaf</tissue>
    </source>
</reference>
<organism evidence="2 3">
    <name type="scientific">Camelina sativa</name>
    <name type="common">False flax</name>
    <name type="synonym">Myagrum sativum</name>
    <dbReference type="NCBI Taxonomy" id="90675"/>
    <lineage>
        <taxon>Eukaryota</taxon>
        <taxon>Viridiplantae</taxon>
        <taxon>Streptophyta</taxon>
        <taxon>Embryophyta</taxon>
        <taxon>Tracheophyta</taxon>
        <taxon>Spermatophyta</taxon>
        <taxon>Magnoliopsida</taxon>
        <taxon>eudicotyledons</taxon>
        <taxon>Gunneridae</taxon>
        <taxon>Pentapetalae</taxon>
        <taxon>rosids</taxon>
        <taxon>malvids</taxon>
        <taxon>Brassicales</taxon>
        <taxon>Brassicaceae</taxon>
        <taxon>Camelineae</taxon>
        <taxon>Camelina</taxon>
    </lineage>
</organism>
<evidence type="ECO:0000313" key="3">
    <source>
        <dbReference type="RefSeq" id="XP_010451182.1"/>
    </source>
</evidence>
<dbReference type="GeneID" id="104733294"/>
<dbReference type="PANTHER" id="PTHR44259">
    <property type="entry name" value="OS07G0183000 PROTEIN-RELATED"/>
    <property type="match status" value="1"/>
</dbReference>
<dbReference type="InterPro" id="IPR050942">
    <property type="entry name" value="F-box_BR-signaling"/>
</dbReference>
<proteinExistence type="predicted"/>
<feature type="domain" description="KIB1-4 beta-propeller" evidence="1">
    <location>
        <begin position="89"/>
        <end position="341"/>
    </location>
</feature>
<dbReference type="Proteomes" id="UP000694864">
    <property type="component" value="Chromosome 12"/>
</dbReference>
<dbReference type="RefSeq" id="XP_010451182.1">
    <property type="nucleotide sequence ID" value="XM_010452880.1"/>
</dbReference>
<evidence type="ECO:0000259" key="1">
    <source>
        <dbReference type="Pfam" id="PF03478"/>
    </source>
</evidence>
<dbReference type="PANTHER" id="PTHR44259:SF89">
    <property type="entry name" value="DUF295 DOMAIN-CONTAINING PROTEIN-RELATED"/>
    <property type="match status" value="1"/>
</dbReference>
<reference evidence="2" key="1">
    <citation type="journal article" date="2014" name="Nat. Commun.">
        <title>The emerging biofuel crop Camelina sativa retains a highly undifferentiated hexaploid genome structure.</title>
        <authorList>
            <person name="Kagale S."/>
            <person name="Koh C."/>
            <person name="Nixon J."/>
            <person name="Bollina V."/>
            <person name="Clarke W.E."/>
            <person name="Tuteja R."/>
            <person name="Spillane C."/>
            <person name="Robinson S.J."/>
            <person name="Links M.G."/>
            <person name="Clarke C."/>
            <person name="Higgins E.E."/>
            <person name="Huebert T."/>
            <person name="Sharpe A.G."/>
            <person name="Parkin I.A."/>
        </authorList>
    </citation>
    <scope>NUCLEOTIDE SEQUENCE [LARGE SCALE GENOMIC DNA]</scope>
    <source>
        <strain evidence="2">cv. DH55</strain>
    </source>
</reference>
<dbReference type="InterPro" id="IPR005174">
    <property type="entry name" value="KIB1-4_b-propeller"/>
</dbReference>